<dbReference type="InterPro" id="IPR023296">
    <property type="entry name" value="Glyco_hydro_beta-prop_sf"/>
</dbReference>
<evidence type="ECO:0000256" key="1">
    <source>
        <dbReference type="RuleBase" id="RU361220"/>
    </source>
</evidence>
<dbReference type="InterPro" id="IPR003469">
    <property type="entry name" value="Glyco_hydro_68"/>
</dbReference>
<organism evidence="3 4">
    <name type="scientific">Halohasta litchfieldiae</name>
    <dbReference type="NCBI Taxonomy" id="1073996"/>
    <lineage>
        <taxon>Archaea</taxon>
        <taxon>Methanobacteriati</taxon>
        <taxon>Methanobacteriota</taxon>
        <taxon>Stenosarchaea group</taxon>
        <taxon>Halobacteria</taxon>
        <taxon>Halobacteriales</taxon>
        <taxon>Haloferacaceae</taxon>
        <taxon>Halohasta</taxon>
    </lineage>
</organism>
<dbReference type="CDD" id="cd08997">
    <property type="entry name" value="GH68"/>
    <property type="match status" value="1"/>
</dbReference>
<dbReference type="OrthoDB" id="336510at2157"/>
<dbReference type="RefSeq" id="WP_089670564.1">
    <property type="nucleotide sequence ID" value="NZ_CP024845.1"/>
</dbReference>
<evidence type="ECO:0000313" key="4">
    <source>
        <dbReference type="Proteomes" id="UP000198888"/>
    </source>
</evidence>
<reference evidence="3 4" key="1">
    <citation type="submission" date="2016-10" db="EMBL/GenBank/DDBJ databases">
        <authorList>
            <person name="de Groot N.N."/>
        </authorList>
    </citation>
    <scope>NUCLEOTIDE SEQUENCE [LARGE SCALE GENOMIC DNA]</scope>
    <source>
        <strain evidence="3 4">DSM 22187</strain>
    </source>
</reference>
<proteinExistence type="inferred from homology"/>
<evidence type="ECO:0000313" key="3">
    <source>
        <dbReference type="EMBL" id="SEI47182.1"/>
    </source>
</evidence>
<feature type="region of interest" description="Disordered" evidence="2">
    <location>
        <begin position="1"/>
        <end position="41"/>
    </location>
</feature>
<dbReference type="EMBL" id="FNYR01000001">
    <property type="protein sequence ID" value="SEI47182.1"/>
    <property type="molecule type" value="Genomic_DNA"/>
</dbReference>
<feature type="compositionally biased region" description="Basic and acidic residues" evidence="2">
    <location>
        <begin position="1"/>
        <end position="25"/>
    </location>
</feature>
<dbReference type="KEGG" id="hae:halTADL_1914"/>
<evidence type="ECO:0000256" key="2">
    <source>
        <dbReference type="SAM" id="MobiDB-lite"/>
    </source>
</evidence>
<dbReference type="Gene3D" id="2.115.10.20">
    <property type="entry name" value="Glycosyl hydrolase domain, family 43"/>
    <property type="match status" value="1"/>
</dbReference>
<sequence length="441" mass="48698">MRETSADREWTRWSREAADRIERTDGTVAPPAGLPESDPAPDLHVWDTWPLRTRSGEIATVDGWQVLISLTAPADVTPGERHDIAEHRYFVSRDGREWTDRGPVFGDDALGTRQWAGSALYDDGELYFFYTAAGDADSEDLTYTQRLAVGYGGTLETVDGELTIEGPWSHEVLLEADDEWYETQAQSGEMTYTFRDPWFFEDPETGRTHLLFESNTPPAADDCGGDADQQAFNGCVGLAVSPSGDPLDWEFRPPIFDSVCVNQEIERPHVVVHEGRYYLFVSSHVDTFAPGLSGYDALYGFVADSLGGEYRPLNESGLVVTNPASAPFQAYSWLAVDHGEELLVSGFCNYPEFDGVAIGELAALSGEEQRQRFAGTLTPTLRVAVDGEQTRIQGTLGHWAFPSEGETLPPVDDGWSLPAKELNPEPGLTQTASRRDEGPFW</sequence>
<dbReference type="Proteomes" id="UP000198888">
    <property type="component" value="Unassembled WGS sequence"/>
</dbReference>
<protein>
    <submittedName>
        <fullName evidence="3">Levansucrase</fullName>
    </submittedName>
</protein>
<dbReference type="SUPFAM" id="SSF75005">
    <property type="entry name" value="Arabinanase/levansucrase/invertase"/>
    <property type="match status" value="1"/>
</dbReference>
<dbReference type="GO" id="GO:0009758">
    <property type="term" value="P:carbohydrate utilization"/>
    <property type="evidence" value="ECO:0007669"/>
    <property type="project" value="InterPro"/>
</dbReference>
<dbReference type="GO" id="GO:0050053">
    <property type="term" value="F:levansucrase activity"/>
    <property type="evidence" value="ECO:0007669"/>
    <property type="project" value="InterPro"/>
</dbReference>
<comment type="similarity">
    <text evidence="1">Belongs to the glycosyl hydrolase 68 family.</text>
</comment>
<feature type="region of interest" description="Disordered" evidence="2">
    <location>
        <begin position="402"/>
        <end position="441"/>
    </location>
</feature>
<accession>A0A1H6R7M6</accession>
<dbReference type="STRING" id="1073996.SAMN05444271_10150"/>
<keyword evidence="4" id="KW-1185">Reference proteome</keyword>
<accession>A0A2H4Q2R9</accession>
<name>A0A1H6R7M6_9EURY</name>
<dbReference type="GeneID" id="35002700"/>
<gene>
    <name evidence="3" type="ORF">SAMN05444271_10150</name>
</gene>
<dbReference type="AlphaFoldDB" id="A0A1H6R7M6"/>
<dbReference type="Pfam" id="PF02435">
    <property type="entry name" value="Glyco_hydro_68"/>
    <property type="match status" value="1"/>
</dbReference>